<evidence type="ECO:0000256" key="10">
    <source>
        <dbReference type="ARBA" id="ARBA00023180"/>
    </source>
</evidence>
<evidence type="ECO:0000313" key="14">
    <source>
        <dbReference type="Proteomes" id="UP001152320"/>
    </source>
</evidence>
<evidence type="ECO:0000256" key="7">
    <source>
        <dbReference type="ARBA" id="ARBA00022989"/>
    </source>
</evidence>
<dbReference type="Pfam" id="PF01762">
    <property type="entry name" value="Galactosyl_T"/>
    <property type="match status" value="1"/>
</dbReference>
<evidence type="ECO:0000256" key="3">
    <source>
        <dbReference type="ARBA" id="ARBA00022676"/>
    </source>
</evidence>
<keyword evidence="9 11" id="KW-0472">Membrane</keyword>
<dbReference type="PANTHER" id="PTHR11214:SF314">
    <property type="entry name" value="HEXOSYLTRANSFERASE"/>
    <property type="match status" value="1"/>
</dbReference>
<dbReference type="EC" id="2.4.1.-" evidence="11"/>
<feature type="region of interest" description="Disordered" evidence="12">
    <location>
        <begin position="141"/>
        <end position="160"/>
    </location>
</feature>
<dbReference type="GO" id="GO:0016758">
    <property type="term" value="F:hexosyltransferase activity"/>
    <property type="evidence" value="ECO:0007669"/>
    <property type="project" value="InterPro"/>
</dbReference>
<keyword evidence="6 11" id="KW-0735">Signal-anchor</keyword>
<dbReference type="EMBL" id="JAIZAY010000010">
    <property type="protein sequence ID" value="KAJ8034434.1"/>
    <property type="molecule type" value="Genomic_DNA"/>
</dbReference>
<evidence type="ECO:0000256" key="2">
    <source>
        <dbReference type="ARBA" id="ARBA00008661"/>
    </source>
</evidence>
<evidence type="ECO:0000256" key="12">
    <source>
        <dbReference type="SAM" id="MobiDB-lite"/>
    </source>
</evidence>
<dbReference type="Gene3D" id="3.90.550.50">
    <property type="match status" value="1"/>
</dbReference>
<dbReference type="InterPro" id="IPR002659">
    <property type="entry name" value="Glyco_trans_31"/>
</dbReference>
<evidence type="ECO:0000256" key="6">
    <source>
        <dbReference type="ARBA" id="ARBA00022968"/>
    </source>
</evidence>
<gene>
    <name evidence="13" type="ORF">HOLleu_21272</name>
</gene>
<feature type="compositionally biased region" description="Basic and acidic residues" evidence="12">
    <location>
        <begin position="97"/>
        <end position="118"/>
    </location>
</feature>
<evidence type="ECO:0000256" key="9">
    <source>
        <dbReference type="ARBA" id="ARBA00023136"/>
    </source>
</evidence>
<keyword evidence="4" id="KW-0808">Transferase</keyword>
<dbReference type="OrthoDB" id="5512589at2759"/>
<keyword evidence="14" id="KW-1185">Reference proteome</keyword>
<evidence type="ECO:0000256" key="8">
    <source>
        <dbReference type="ARBA" id="ARBA00023034"/>
    </source>
</evidence>
<reference evidence="13" key="1">
    <citation type="submission" date="2021-10" db="EMBL/GenBank/DDBJ databases">
        <title>Tropical sea cucumber genome reveals ecological adaptation and Cuvierian tubules defense mechanism.</title>
        <authorList>
            <person name="Chen T."/>
        </authorList>
    </citation>
    <scope>NUCLEOTIDE SEQUENCE</scope>
    <source>
        <strain evidence="13">Nanhai2018</strain>
        <tissue evidence="13">Muscle</tissue>
    </source>
</reference>
<evidence type="ECO:0000256" key="11">
    <source>
        <dbReference type="RuleBase" id="RU363063"/>
    </source>
</evidence>
<feature type="region of interest" description="Disordered" evidence="12">
    <location>
        <begin position="87"/>
        <end position="132"/>
    </location>
</feature>
<accession>A0A9Q1BXJ9</accession>
<dbReference type="FunFam" id="3.90.550.50:FF:000001">
    <property type="entry name" value="Hexosyltransferase"/>
    <property type="match status" value="1"/>
</dbReference>
<evidence type="ECO:0000256" key="4">
    <source>
        <dbReference type="ARBA" id="ARBA00022679"/>
    </source>
</evidence>
<comment type="subcellular location">
    <subcellularLocation>
        <location evidence="1 11">Golgi apparatus membrane</location>
        <topology evidence="1 11">Single-pass type II membrane protein</topology>
    </subcellularLocation>
</comment>
<comment type="caution">
    <text evidence="13">The sequence shown here is derived from an EMBL/GenBank/DDBJ whole genome shotgun (WGS) entry which is preliminary data.</text>
</comment>
<dbReference type="GO" id="GO:0000139">
    <property type="term" value="C:Golgi membrane"/>
    <property type="evidence" value="ECO:0007669"/>
    <property type="project" value="UniProtKB-SubCell"/>
</dbReference>
<evidence type="ECO:0000313" key="13">
    <source>
        <dbReference type="EMBL" id="KAJ8034434.1"/>
    </source>
</evidence>
<dbReference type="PANTHER" id="PTHR11214">
    <property type="entry name" value="BETA-1,3-N-ACETYLGLUCOSAMINYLTRANSFERASE"/>
    <property type="match status" value="1"/>
</dbReference>
<keyword evidence="7 11" id="KW-1133">Transmembrane helix</keyword>
<feature type="transmembrane region" description="Helical" evidence="11">
    <location>
        <begin position="7"/>
        <end position="25"/>
    </location>
</feature>
<evidence type="ECO:0000256" key="5">
    <source>
        <dbReference type="ARBA" id="ARBA00022692"/>
    </source>
</evidence>
<sequence length="472" mass="54452">MSRRTKLTFFLSLATIFNLFGYLFISGSWKIFFRSPVPREFSDRNVPSFEKEMAALLHKATDVHHLSAKNMTRLINKVMKDEFNVESILPEQSAPKEGNKEDTKKSEKLNKKDDKLDAQQDPVLIPEKSGNAEQVEKLLVEENKQKDPSPQDEKEDKQIIAKEEKKSVVTKKETIDVAKEQPKKGGILSAVGAFMKGKVERPVNPHDFNYLINEPSKCKNEDGSDKDVFLLVLICSVHKNFENRNAIRQSWGSPTEINGHKVITMFLLAKKSDDKLQELVLEENEQYHDIIMEDFVDTYKNLTLKTIMGMKWMSTFCPHAKFMMKTDDDMYVSYANIIKYIDQSPKTNFVTGMVINGGPIRDPKSKWYMPKTTYPGSKYPPFCSGTGYILSGDVPPKVYSTSLSTPYLYLEDVYVAVCLDKLHIIPKNHKEFHNWRTTYTLCHFRRILTAHMVTPTEMIRYWNDQTTNKHKC</sequence>
<protein>
    <recommendedName>
        <fullName evidence="11">Hexosyltransferase</fullName>
        <ecNumber evidence="11">2.4.1.-</ecNumber>
    </recommendedName>
</protein>
<organism evidence="13 14">
    <name type="scientific">Holothuria leucospilota</name>
    <name type="common">Black long sea cucumber</name>
    <name type="synonym">Mertensiothuria leucospilota</name>
    <dbReference type="NCBI Taxonomy" id="206669"/>
    <lineage>
        <taxon>Eukaryota</taxon>
        <taxon>Metazoa</taxon>
        <taxon>Echinodermata</taxon>
        <taxon>Eleutherozoa</taxon>
        <taxon>Echinozoa</taxon>
        <taxon>Holothuroidea</taxon>
        <taxon>Aspidochirotacea</taxon>
        <taxon>Aspidochirotida</taxon>
        <taxon>Holothuriidae</taxon>
        <taxon>Holothuria</taxon>
    </lineage>
</organism>
<keyword evidence="5 11" id="KW-0812">Transmembrane</keyword>
<name>A0A9Q1BXJ9_HOLLE</name>
<keyword evidence="8 11" id="KW-0333">Golgi apparatus</keyword>
<keyword evidence="3 11" id="KW-0328">Glycosyltransferase</keyword>
<evidence type="ECO:0000256" key="1">
    <source>
        <dbReference type="ARBA" id="ARBA00004323"/>
    </source>
</evidence>
<dbReference type="Proteomes" id="UP001152320">
    <property type="component" value="Chromosome 10"/>
</dbReference>
<dbReference type="AlphaFoldDB" id="A0A9Q1BXJ9"/>
<comment type="similarity">
    <text evidence="2 11">Belongs to the glycosyltransferase 31 family.</text>
</comment>
<dbReference type="GO" id="GO:0006493">
    <property type="term" value="P:protein O-linked glycosylation"/>
    <property type="evidence" value="ECO:0007669"/>
    <property type="project" value="TreeGrafter"/>
</dbReference>
<keyword evidence="10" id="KW-0325">Glycoprotein</keyword>
<proteinExistence type="inferred from homology"/>